<gene>
    <name evidence="1" type="ORF">NDR86_03790</name>
</gene>
<organism evidence="1 2">
    <name type="scientific">Nocardia pulmonis</name>
    <dbReference type="NCBI Taxonomy" id="2951408"/>
    <lineage>
        <taxon>Bacteria</taxon>
        <taxon>Bacillati</taxon>
        <taxon>Actinomycetota</taxon>
        <taxon>Actinomycetes</taxon>
        <taxon>Mycobacteriales</taxon>
        <taxon>Nocardiaceae</taxon>
        <taxon>Nocardia</taxon>
    </lineage>
</organism>
<comment type="caution">
    <text evidence="1">The sequence shown here is derived from an EMBL/GenBank/DDBJ whole genome shotgun (WGS) entry which is preliminary data.</text>
</comment>
<proteinExistence type="predicted"/>
<dbReference type="Proteomes" id="UP001139157">
    <property type="component" value="Unassembled WGS sequence"/>
</dbReference>
<dbReference type="AlphaFoldDB" id="A0A9X2E2S3"/>
<name>A0A9X2E2S3_9NOCA</name>
<evidence type="ECO:0000313" key="2">
    <source>
        <dbReference type="Proteomes" id="UP001139157"/>
    </source>
</evidence>
<evidence type="ECO:0000313" key="1">
    <source>
        <dbReference type="EMBL" id="MCM6772595.1"/>
    </source>
</evidence>
<dbReference type="EMBL" id="JAMRXG010000001">
    <property type="protein sequence ID" value="MCM6772595.1"/>
    <property type="molecule type" value="Genomic_DNA"/>
</dbReference>
<keyword evidence="2" id="KW-1185">Reference proteome</keyword>
<reference evidence="1" key="1">
    <citation type="submission" date="2022-06" db="EMBL/GenBank/DDBJ databases">
        <title>Novel species in genus nocardia.</title>
        <authorList>
            <person name="Li F."/>
        </authorList>
    </citation>
    <scope>NUCLEOTIDE SEQUENCE</scope>
    <source>
        <strain evidence="1">CDC141</strain>
    </source>
</reference>
<protein>
    <submittedName>
        <fullName evidence="1">Uncharacterized protein</fullName>
    </submittedName>
</protein>
<accession>A0A9X2E2S3</accession>
<sequence length="105" mass="10975">MYWVIPDARRCRSTRPVGLGGIGGEALPVRVDQARKLLGQLVVGDAEPFERAAAHVGQQDVCAGQHIQERGAIGGVLEVQRDAALVAIDLQGQWAHAGVAAQSGG</sequence>